<feature type="region of interest" description="Disordered" evidence="3">
    <location>
        <begin position="662"/>
        <end position="816"/>
    </location>
</feature>
<keyword evidence="2" id="KW-0677">Repeat</keyword>
<dbReference type="SUPFAM" id="SSF117281">
    <property type="entry name" value="Kelch motif"/>
    <property type="match status" value="1"/>
</dbReference>
<evidence type="ECO:0000256" key="1">
    <source>
        <dbReference type="ARBA" id="ARBA00022441"/>
    </source>
</evidence>
<dbReference type="AlphaFoldDB" id="A0A1C7N0H9"/>
<sequence length="830" mass="92705">MAMSSSMQMQSISGIITQIHVTTGEVPPALVGASVNVIGDKVYVFAGRLATSRTMTNYLYILDLTTLSWTQHIPPPDSDRPPKARYFHSASVHNDQLIIFGGMGHSSRMSSDSNGLLVLDDIAIFDIQTMCWTQPTIPPSLYSPQARYAHLSAITEDRLVVMGGQDLENNYLDQINVLNLQTMEWEQATLFEKHVGAYRSIAVTAPTSARFPIQQEEAATPAAEELSESPFDQQAMSVQSSTEDGNPIYLYTNYNFSDVKRELQLIYTSSATKSPQAIIEEHSNLMNGSVMPPGLRFPTGYTLGNHLILAGTYLSPQTQSYTIWSLDLTKLTWSRIETGSVFSSGSWNRGVLHEASNRLLVFGNSNRNLLDDYNHRQVNFEHLAMVDLEAFGVYTLPKPTCSSLAQEMGLRLLNEPAVSDFYIITQDNISIPVNSAVLGQRWPYFARLMKENVVQQTKRFKESILDEKIVEEEEEEEDTKKEPTTEQEAAATKQEEAATEQEVATEEEATEQEPTKEGAAEQEPTKEEATEQEPTKEEVIKPIEEVTEESIEEEEQFSMIKSHYMSFPYPHTVVIALLQFIYTDNLLTAQQYQPQILSQLLLLADMYDIPRLSQLATHALHQMLNMSTAPLIFETAALSHQTSLQIRALKMMIAAKKMIQQQQQQQQQSRSRTVSTPTTMNSLEQTPVSPTASLSSSSYHLDKENTPITASPTLQSFRSRRPSASQNRVHGPSTYSLLPQPQPQPYRTSTLTNLSSPLTSPTAATSYSLPNNSPSAKLHSQSEVTFSQRQRRSSSPPKPNTESKSTPKETKKKKKAFLEAFGKLSSSISK</sequence>
<reference evidence="5 6" key="1">
    <citation type="submission" date="2016-03" db="EMBL/GenBank/DDBJ databases">
        <title>Choanephora cucurbitarum.</title>
        <authorList>
            <person name="Min B."/>
            <person name="Park H."/>
            <person name="Park J.-H."/>
            <person name="Shin H.-D."/>
            <person name="Choi I.-G."/>
        </authorList>
    </citation>
    <scope>NUCLEOTIDE SEQUENCE [LARGE SCALE GENOMIC DNA]</scope>
    <source>
        <strain evidence="5 6">KUS-F28377</strain>
    </source>
</reference>
<dbReference type="EMBL" id="LUGH01000944">
    <property type="protein sequence ID" value="OBZ82139.1"/>
    <property type="molecule type" value="Genomic_DNA"/>
</dbReference>
<dbReference type="PANTHER" id="PTHR43503">
    <property type="entry name" value="MCG48959-RELATED"/>
    <property type="match status" value="1"/>
</dbReference>
<evidence type="ECO:0000259" key="4">
    <source>
        <dbReference type="SMART" id="SM00225"/>
    </source>
</evidence>
<evidence type="ECO:0000313" key="6">
    <source>
        <dbReference type="Proteomes" id="UP000093000"/>
    </source>
</evidence>
<dbReference type="InterPro" id="IPR011333">
    <property type="entry name" value="SKP1/BTB/POZ_sf"/>
</dbReference>
<dbReference type="SMART" id="SM00225">
    <property type="entry name" value="BTB"/>
    <property type="match status" value="1"/>
</dbReference>
<dbReference type="OrthoDB" id="10001928at2759"/>
<proteinExistence type="predicted"/>
<evidence type="ECO:0000256" key="3">
    <source>
        <dbReference type="SAM" id="MobiDB-lite"/>
    </source>
</evidence>
<feature type="domain" description="BTB" evidence="4">
    <location>
        <begin position="419"/>
        <end position="624"/>
    </location>
</feature>
<dbReference type="FunCoup" id="A0A1C7N0H9">
    <property type="interactions" value="138"/>
</dbReference>
<dbReference type="Pfam" id="PF24681">
    <property type="entry name" value="Kelch_KLHDC2_KLHL20_DRC7"/>
    <property type="match status" value="1"/>
</dbReference>
<dbReference type="PANTHER" id="PTHR43503:SF2">
    <property type="entry name" value="NEGATIVE REGULATOR OF SPORULATION MDS3-RELATED"/>
    <property type="match status" value="1"/>
</dbReference>
<dbReference type="InParanoid" id="A0A1C7N0H9"/>
<protein>
    <submittedName>
        <fullName evidence="5">Protein ral2</fullName>
    </submittedName>
</protein>
<feature type="compositionally biased region" description="Low complexity" evidence="3">
    <location>
        <begin position="748"/>
        <end position="770"/>
    </location>
</feature>
<feature type="compositionally biased region" description="Polar residues" evidence="3">
    <location>
        <begin position="669"/>
        <end position="692"/>
    </location>
</feature>
<feature type="compositionally biased region" description="Basic and acidic residues" evidence="3">
    <location>
        <begin position="513"/>
        <end position="544"/>
    </location>
</feature>
<feature type="compositionally biased region" description="Acidic residues" evidence="3">
    <location>
        <begin position="497"/>
        <end position="511"/>
    </location>
</feature>
<dbReference type="GO" id="GO:0005739">
    <property type="term" value="C:mitochondrion"/>
    <property type="evidence" value="ECO:0007669"/>
    <property type="project" value="TreeGrafter"/>
</dbReference>
<dbReference type="Gene3D" id="2.120.10.80">
    <property type="entry name" value="Kelch-type beta propeller"/>
    <property type="match status" value="2"/>
</dbReference>
<feature type="region of interest" description="Disordered" evidence="3">
    <location>
        <begin position="468"/>
        <end position="544"/>
    </location>
</feature>
<dbReference type="InterPro" id="IPR015915">
    <property type="entry name" value="Kelch-typ_b-propeller"/>
</dbReference>
<name>A0A1C7N0H9_9FUNG</name>
<dbReference type="Gene3D" id="3.30.710.10">
    <property type="entry name" value="Potassium Channel Kv1.1, Chain A"/>
    <property type="match status" value="1"/>
</dbReference>
<dbReference type="Proteomes" id="UP000093000">
    <property type="component" value="Unassembled WGS sequence"/>
</dbReference>
<dbReference type="GO" id="GO:0005829">
    <property type="term" value="C:cytosol"/>
    <property type="evidence" value="ECO:0007669"/>
    <property type="project" value="TreeGrafter"/>
</dbReference>
<keyword evidence="6" id="KW-1185">Reference proteome</keyword>
<keyword evidence="1" id="KW-0880">Kelch repeat</keyword>
<dbReference type="SUPFAM" id="SSF54695">
    <property type="entry name" value="POZ domain"/>
    <property type="match status" value="1"/>
</dbReference>
<gene>
    <name evidence="5" type="primary">ral2_2</name>
    <name evidence="5" type="ORF">A0J61_09810</name>
</gene>
<feature type="compositionally biased region" description="Polar residues" evidence="3">
    <location>
        <begin position="771"/>
        <end position="786"/>
    </location>
</feature>
<dbReference type="InterPro" id="IPR000210">
    <property type="entry name" value="BTB/POZ_dom"/>
</dbReference>
<dbReference type="STRING" id="101091.A0A1C7N0H9"/>
<comment type="caution">
    <text evidence="5">The sequence shown here is derived from an EMBL/GenBank/DDBJ whole genome shotgun (WGS) entry which is preliminary data.</text>
</comment>
<evidence type="ECO:0000256" key="2">
    <source>
        <dbReference type="ARBA" id="ARBA00022737"/>
    </source>
</evidence>
<dbReference type="GO" id="GO:0045454">
    <property type="term" value="P:cell redox homeostasis"/>
    <property type="evidence" value="ECO:0007669"/>
    <property type="project" value="TreeGrafter"/>
</dbReference>
<evidence type="ECO:0000313" key="5">
    <source>
        <dbReference type="EMBL" id="OBZ82139.1"/>
    </source>
</evidence>
<accession>A0A1C7N0H9</accession>
<organism evidence="5 6">
    <name type="scientific">Choanephora cucurbitarum</name>
    <dbReference type="NCBI Taxonomy" id="101091"/>
    <lineage>
        <taxon>Eukaryota</taxon>
        <taxon>Fungi</taxon>
        <taxon>Fungi incertae sedis</taxon>
        <taxon>Mucoromycota</taxon>
        <taxon>Mucoromycotina</taxon>
        <taxon>Mucoromycetes</taxon>
        <taxon>Mucorales</taxon>
        <taxon>Mucorineae</taxon>
        <taxon>Choanephoraceae</taxon>
        <taxon>Choanephoroideae</taxon>
        <taxon>Choanephora</taxon>
    </lineage>
</organism>
<feature type="compositionally biased region" description="Polar residues" evidence="3">
    <location>
        <begin position="706"/>
        <end position="737"/>
    </location>
</feature>